<proteinExistence type="evidence at transcript level"/>
<dbReference type="AlphaFoldDB" id="A0A023EGC8"/>
<keyword evidence="1" id="KW-0812">Transmembrane</keyword>
<evidence type="ECO:0000313" key="3">
    <source>
        <dbReference type="EnsemblMetazoa" id="AALFPA23_008926.P12223"/>
    </source>
</evidence>
<dbReference type="VEuPathDB" id="VectorBase:AALC636_014476"/>
<reference evidence="2" key="1">
    <citation type="journal article" date="2014" name="PLoS Negl. Trop. Dis.">
        <title>Identification and characterization of seminal fluid proteins in the Asian tiger mosquito, Aedes albopictus.</title>
        <authorList>
            <person name="Boes K.E."/>
            <person name="Ribeiro J.M."/>
            <person name="Wong A."/>
            <person name="Harrington L.C."/>
            <person name="Wolfner M.F."/>
            <person name="Sirot L.K."/>
        </authorList>
    </citation>
    <scope>NUCLEOTIDE SEQUENCE</scope>
    <source>
        <tissue evidence="2">Reproductive organs</tissue>
    </source>
</reference>
<evidence type="ECO:0000313" key="4">
    <source>
        <dbReference type="Proteomes" id="UP000069940"/>
    </source>
</evidence>
<evidence type="ECO:0000256" key="1">
    <source>
        <dbReference type="SAM" id="Phobius"/>
    </source>
</evidence>
<dbReference type="OMA" id="HEVEVFN"/>
<evidence type="ECO:0000313" key="2">
    <source>
        <dbReference type="EMBL" id="JAC08402.1"/>
    </source>
</evidence>
<dbReference type="Proteomes" id="UP000069940">
    <property type="component" value="Unassembled WGS sequence"/>
</dbReference>
<keyword evidence="4" id="KW-1185">Reference proteome</keyword>
<dbReference type="EnsemblMetazoa" id="AALFPA23_008926.R12223">
    <property type="protein sequence ID" value="AALFPA23_008926.P12223"/>
    <property type="gene ID" value="AALFPA23_008926"/>
</dbReference>
<keyword evidence="1" id="KW-1133">Transmembrane helix</keyword>
<dbReference type="VEuPathDB" id="VectorBase:AALF003444"/>
<reference evidence="3" key="3">
    <citation type="submission" date="2025-05" db="UniProtKB">
        <authorList>
            <consortium name="EnsemblMetazoa"/>
        </authorList>
    </citation>
    <scope>IDENTIFICATION</scope>
    <source>
        <strain evidence="3">Foshan</strain>
    </source>
</reference>
<organism evidence="2">
    <name type="scientific">Aedes albopictus</name>
    <name type="common">Asian tiger mosquito</name>
    <name type="synonym">Stegomyia albopicta</name>
    <dbReference type="NCBI Taxonomy" id="7160"/>
    <lineage>
        <taxon>Eukaryota</taxon>
        <taxon>Metazoa</taxon>
        <taxon>Ecdysozoa</taxon>
        <taxon>Arthropoda</taxon>
        <taxon>Hexapoda</taxon>
        <taxon>Insecta</taxon>
        <taxon>Pterygota</taxon>
        <taxon>Neoptera</taxon>
        <taxon>Endopterygota</taxon>
        <taxon>Diptera</taxon>
        <taxon>Nematocera</taxon>
        <taxon>Culicoidea</taxon>
        <taxon>Culicidae</taxon>
        <taxon>Culicinae</taxon>
        <taxon>Aedini</taxon>
        <taxon>Aedes</taxon>
        <taxon>Stegomyia</taxon>
    </lineage>
</organism>
<dbReference type="EMBL" id="GAPW01005196">
    <property type="protein sequence ID" value="JAC08402.1"/>
    <property type="molecule type" value="mRNA"/>
</dbReference>
<protein>
    <submittedName>
        <fullName evidence="2 3">Uncharacterized protein</fullName>
    </submittedName>
</protein>
<feature type="transmembrane region" description="Helical" evidence="1">
    <location>
        <begin position="27"/>
        <end position="46"/>
    </location>
</feature>
<sequence length="165" mass="18455">MDHKVQYDIEGRVLPARQGCPSLRVGVVWLVLVAALLGGFAGAFIYHRLAGNFVPTEVDNVESLNPRWTETKLAFAKADAEYLVVVKRDGLVSKPEMQNLTEFGSCIPAEEKEMLQTVAPGTVFIMRLYYDGEEQCIFDFLHEVEVFNGRNSEDDEELLEALLSG</sequence>
<dbReference type="OrthoDB" id="10498537at2759"/>
<dbReference type="VEuPathDB" id="VectorBase:AALFPA_071813"/>
<keyword evidence="1" id="KW-0472">Membrane</keyword>
<reference evidence="4" key="2">
    <citation type="journal article" date="2015" name="Proc. Natl. Acad. Sci. U.S.A.">
        <title>Genome sequence of the Asian Tiger mosquito, Aedes albopictus, reveals insights into its biology, genetics, and evolution.</title>
        <authorList>
            <person name="Chen X.G."/>
            <person name="Jiang X."/>
            <person name="Gu J."/>
            <person name="Xu M."/>
            <person name="Wu Y."/>
            <person name="Deng Y."/>
            <person name="Zhang C."/>
            <person name="Bonizzoni M."/>
            <person name="Dermauw W."/>
            <person name="Vontas J."/>
            <person name="Armbruster P."/>
            <person name="Huang X."/>
            <person name="Yang Y."/>
            <person name="Zhang H."/>
            <person name="He W."/>
            <person name="Peng H."/>
            <person name="Liu Y."/>
            <person name="Wu K."/>
            <person name="Chen J."/>
            <person name="Lirakis M."/>
            <person name="Topalis P."/>
            <person name="Van Leeuwen T."/>
            <person name="Hall A.B."/>
            <person name="Jiang X."/>
            <person name="Thorpe C."/>
            <person name="Mueller R.L."/>
            <person name="Sun C."/>
            <person name="Waterhouse R.M."/>
            <person name="Yan G."/>
            <person name="Tu Z.J."/>
            <person name="Fang X."/>
            <person name="James A.A."/>
        </authorList>
    </citation>
    <scope>NUCLEOTIDE SEQUENCE [LARGE SCALE GENOMIC DNA]</scope>
    <source>
        <strain evidence="4">Foshan</strain>
    </source>
</reference>
<name>A0A023EGC8_AEDAL</name>
<accession>A0A023EGC8</accession>